<proteinExistence type="inferred from homology"/>
<comment type="caution">
    <text evidence="8">The sequence shown here is derived from an EMBL/GenBank/DDBJ whole genome shotgun (WGS) entry which is preliminary data.</text>
</comment>
<dbReference type="EMBL" id="JAZGQO010000003">
    <property type="protein sequence ID" value="KAK6188569.1"/>
    <property type="molecule type" value="Genomic_DNA"/>
</dbReference>
<dbReference type="Pfam" id="PF08293">
    <property type="entry name" value="MRP-S33"/>
    <property type="match status" value="1"/>
</dbReference>
<dbReference type="PANTHER" id="PTHR13362">
    <property type="entry name" value="MITOCHONDRIAL RIBOSOMAL PROTEIN S33"/>
    <property type="match status" value="1"/>
</dbReference>
<keyword evidence="3" id="KW-0689">Ribosomal protein</keyword>
<evidence type="ECO:0000256" key="7">
    <source>
        <dbReference type="SAM" id="MobiDB-lite"/>
    </source>
</evidence>
<evidence type="ECO:0000256" key="6">
    <source>
        <dbReference type="ARBA" id="ARBA00035132"/>
    </source>
</evidence>
<comment type="subcellular location">
    <subcellularLocation>
        <location evidence="1">Mitochondrion</location>
    </subcellularLocation>
</comment>
<keyword evidence="4" id="KW-0496">Mitochondrion</keyword>
<evidence type="ECO:0000256" key="1">
    <source>
        <dbReference type="ARBA" id="ARBA00004173"/>
    </source>
</evidence>
<gene>
    <name evidence="8" type="ORF">SNE40_004717</name>
</gene>
<feature type="compositionally biased region" description="Basic and acidic residues" evidence="7">
    <location>
        <begin position="93"/>
        <end position="104"/>
    </location>
</feature>
<evidence type="ECO:0000313" key="9">
    <source>
        <dbReference type="Proteomes" id="UP001347796"/>
    </source>
</evidence>
<evidence type="ECO:0000256" key="4">
    <source>
        <dbReference type="ARBA" id="ARBA00023128"/>
    </source>
</evidence>
<evidence type="ECO:0000256" key="5">
    <source>
        <dbReference type="ARBA" id="ARBA00023274"/>
    </source>
</evidence>
<dbReference type="InterPro" id="IPR013219">
    <property type="entry name" value="Ribosomal_mS33"/>
</dbReference>
<organism evidence="8 9">
    <name type="scientific">Patella caerulea</name>
    <name type="common">Rayed Mediterranean limpet</name>
    <dbReference type="NCBI Taxonomy" id="87958"/>
    <lineage>
        <taxon>Eukaryota</taxon>
        <taxon>Metazoa</taxon>
        <taxon>Spiralia</taxon>
        <taxon>Lophotrochozoa</taxon>
        <taxon>Mollusca</taxon>
        <taxon>Gastropoda</taxon>
        <taxon>Patellogastropoda</taxon>
        <taxon>Patelloidea</taxon>
        <taxon>Patellidae</taxon>
        <taxon>Patella</taxon>
    </lineage>
</organism>
<evidence type="ECO:0000256" key="3">
    <source>
        <dbReference type="ARBA" id="ARBA00022980"/>
    </source>
</evidence>
<feature type="compositionally biased region" description="Basic residues" evidence="7">
    <location>
        <begin position="83"/>
        <end position="92"/>
    </location>
</feature>
<evidence type="ECO:0000313" key="8">
    <source>
        <dbReference type="EMBL" id="KAK6188569.1"/>
    </source>
</evidence>
<sequence>MASNYSKRMGRLAARIFGEVARPTTSQSTKVVKIFSQKPLHLRPEVVNYYPQHDVIGNMMSRLRHLGLYRDEHMDFKEEMRRLKNLRGKAKPKKGEGKRALKRK</sequence>
<keyword evidence="9" id="KW-1185">Reference proteome</keyword>
<dbReference type="PANTHER" id="PTHR13362:SF2">
    <property type="entry name" value="SMALL RIBOSOMAL SUBUNIT PROTEIN MS33"/>
    <property type="match status" value="1"/>
</dbReference>
<dbReference type="GO" id="GO:0005739">
    <property type="term" value="C:mitochondrion"/>
    <property type="evidence" value="ECO:0007669"/>
    <property type="project" value="UniProtKB-SubCell"/>
</dbReference>
<dbReference type="Proteomes" id="UP001347796">
    <property type="component" value="Unassembled WGS sequence"/>
</dbReference>
<name>A0AAN8K634_PATCE</name>
<evidence type="ECO:0000256" key="2">
    <source>
        <dbReference type="ARBA" id="ARBA00008970"/>
    </source>
</evidence>
<accession>A0AAN8K634</accession>
<comment type="similarity">
    <text evidence="2">Belongs to the mitochondrion-specific ribosomal protein mS33 family.</text>
</comment>
<dbReference type="AlphaFoldDB" id="A0AAN8K634"/>
<protein>
    <recommendedName>
        <fullName evidence="6">Small ribosomal subunit protein mS33</fullName>
    </recommendedName>
</protein>
<reference evidence="8 9" key="1">
    <citation type="submission" date="2024-01" db="EMBL/GenBank/DDBJ databases">
        <title>The genome of the rayed Mediterranean limpet Patella caerulea (Linnaeus, 1758).</title>
        <authorList>
            <person name="Anh-Thu Weber A."/>
            <person name="Halstead-Nussloch G."/>
        </authorList>
    </citation>
    <scope>NUCLEOTIDE SEQUENCE [LARGE SCALE GENOMIC DNA]</scope>
    <source>
        <strain evidence="8">AATW-2023a</strain>
        <tissue evidence="8">Whole specimen</tissue>
    </source>
</reference>
<dbReference type="GO" id="GO:0005840">
    <property type="term" value="C:ribosome"/>
    <property type="evidence" value="ECO:0007669"/>
    <property type="project" value="UniProtKB-KW"/>
</dbReference>
<dbReference type="GO" id="GO:1990904">
    <property type="term" value="C:ribonucleoprotein complex"/>
    <property type="evidence" value="ECO:0007669"/>
    <property type="project" value="UniProtKB-KW"/>
</dbReference>
<feature type="region of interest" description="Disordered" evidence="7">
    <location>
        <begin position="82"/>
        <end position="104"/>
    </location>
</feature>
<keyword evidence="5" id="KW-0687">Ribonucleoprotein</keyword>